<evidence type="ECO:0000256" key="5">
    <source>
        <dbReference type="ARBA" id="ARBA00023251"/>
    </source>
</evidence>
<evidence type="ECO:0000256" key="6">
    <source>
        <dbReference type="RuleBase" id="RU361157"/>
    </source>
</evidence>
<dbReference type="PANTHER" id="PTHR43229">
    <property type="entry name" value="NODULATION PROTEIN J"/>
    <property type="match status" value="1"/>
</dbReference>
<comment type="similarity">
    <text evidence="6">Belongs to the ABC-2 integral membrane protein family.</text>
</comment>
<evidence type="ECO:0000313" key="9">
    <source>
        <dbReference type="Proteomes" id="UP000322244"/>
    </source>
</evidence>
<feature type="transmembrane region" description="Helical" evidence="6">
    <location>
        <begin position="245"/>
        <end position="268"/>
    </location>
</feature>
<dbReference type="RefSeq" id="WP_149431703.1">
    <property type="nucleotide sequence ID" value="NZ_VLNY01000009.1"/>
</dbReference>
<dbReference type="GO" id="GO:0140359">
    <property type="term" value="F:ABC-type transporter activity"/>
    <property type="evidence" value="ECO:0007669"/>
    <property type="project" value="InterPro"/>
</dbReference>
<dbReference type="InterPro" id="IPR013525">
    <property type="entry name" value="ABC2_TM"/>
</dbReference>
<keyword evidence="4 6" id="KW-0472">Membrane</keyword>
<feature type="domain" description="ABC transmembrane type-2" evidence="7">
    <location>
        <begin position="41"/>
        <end position="271"/>
    </location>
</feature>
<sequence>MTTTLVSPRTAMESTLHQAGWFTAAGQVFHRWGLNTLRESWGVGISLLQPIVWILLFGQVFKSIGNIPGFGSDNYITFLVPGVLMMTVLFSGAWAGTGYIEDIDNGVMNHTLTAPVHKSALVAGHLGQLLITGLVQSAIVLGIGFAGGARYPGGVLGIVLALAAATMLAAIFCSCSNAIALTARSQIALIGVSQMVVLPATFLSSAMMASDLMPGWVQSISKYNPVSWAVDIGRSGLNGTPDWPFIAWHFGFLAALTAVTFWWAIAAFRNYQRSL</sequence>
<dbReference type="InterPro" id="IPR051784">
    <property type="entry name" value="Nod_factor_ABC_transporter"/>
</dbReference>
<proteinExistence type="inferred from homology"/>
<evidence type="ECO:0000256" key="2">
    <source>
        <dbReference type="ARBA" id="ARBA00022692"/>
    </source>
</evidence>
<keyword evidence="6" id="KW-1003">Cell membrane</keyword>
<dbReference type="PIRSF" id="PIRSF006648">
    <property type="entry name" value="DrrB"/>
    <property type="match status" value="1"/>
</dbReference>
<comment type="caution">
    <text evidence="8">The sequence shown here is derived from an EMBL/GenBank/DDBJ whole genome shotgun (WGS) entry which is preliminary data.</text>
</comment>
<gene>
    <name evidence="8" type="ORF">FOY51_18265</name>
</gene>
<evidence type="ECO:0000256" key="3">
    <source>
        <dbReference type="ARBA" id="ARBA00022989"/>
    </source>
</evidence>
<dbReference type="GO" id="GO:0043190">
    <property type="term" value="C:ATP-binding cassette (ABC) transporter complex"/>
    <property type="evidence" value="ECO:0007669"/>
    <property type="project" value="InterPro"/>
</dbReference>
<dbReference type="Proteomes" id="UP000322244">
    <property type="component" value="Unassembled WGS sequence"/>
</dbReference>
<evidence type="ECO:0000256" key="1">
    <source>
        <dbReference type="ARBA" id="ARBA00004141"/>
    </source>
</evidence>
<keyword evidence="5" id="KW-0046">Antibiotic resistance</keyword>
<evidence type="ECO:0000259" key="7">
    <source>
        <dbReference type="PROSITE" id="PS51012"/>
    </source>
</evidence>
<feature type="transmembrane region" description="Helical" evidence="6">
    <location>
        <begin position="187"/>
        <end position="209"/>
    </location>
</feature>
<evidence type="ECO:0000256" key="4">
    <source>
        <dbReference type="ARBA" id="ARBA00023136"/>
    </source>
</evidence>
<name>A0A5A7S5Q0_9NOCA</name>
<keyword evidence="2 6" id="KW-0812">Transmembrane</keyword>
<feature type="transmembrane region" description="Helical" evidence="6">
    <location>
        <begin position="40"/>
        <end position="58"/>
    </location>
</feature>
<organism evidence="8 9">
    <name type="scientific">Antrihabitans cavernicola</name>
    <dbReference type="NCBI Taxonomy" id="2495913"/>
    <lineage>
        <taxon>Bacteria</taxon>
        <taxon>Bacillati</taxon>
        <taxon>Actinomycetota</taxon>
        <taxon>Actinomycetes</taxon>
        <taxon>Mycobacteriales</taxon>
        <taxon>Nocardiaceae</taxon>
        <taxon>Antrihabitans</taxon>
    </lineage>
</organism>
<keyword evidence="9" id="KW-1185">Reference proteome</keyword>
<dbReference type="AlphaFoldDB" id="A0A5A7S5Q0"/>
<dbReference type="EMBL" id="VLNY01000009">
    <property type="protein sequence ID" value="KAA0021498.1"/>
    <property type="molecule type" value="Genomic_DNA"/>
</dbReference>
<feature type="transmembrane region" description="Helical" evidence="6">
    <location>
        <begin position="121"/>
        <end position="145"/>
    </location>
</feature>
<protein>
    <recommendedName>
        <fullName evidence="6">Transport permease protein</fullName>
    </recommendedName>
</protein>
<reference evidence="8 9" key="1">
    <citation type="submission" date="2019-07" db="EMBL/GenBank/DDBJ databases">
        <title>Rhodococcus cavernicolus sp. nov., isolated from a cave.</title>
        <authorList>
            <person name="Lee S.D."/>
        </authorList>
    </citation>
    <scope>NUCLEOTIDE SEQUENCE [LARGE SCALE GENOMIC DNA]</scope>
    <source>
        <strain evidence="8 9">C1-24</strain>
    </source>
</reference>
<dbReference type="OrthoDB" id="9255971at2"/>
<dbReference type="InterPro" id="IPR047817">
    <property type="entry name" value="ABC2_TM_bact-type"/>
</dbReference>
<accession>A0A5A7S5Q0</accession>
<keyword evidence="6" id="KW-0813">Transport</keyword>
<dbReference type="Pfam" id="PF01061">
    <property type="entry name" value="ABC2_membrane"/>
    <property type="match status" value="1"/>
</dbReference>
<dbReference type="PROSITE" id="PS51012">
    <property type="entry name" value="ABC_TM2"/>
    <property type="match status" value="1"/>
</dbReference>
<feature type="transmembrane region" description="Helical" evidence="6">
    <location>
        <begin position="78"/>
        <end position="100"/>
    </location>
</feature>
<comment type="subcellular location">
    <subcellularLocation>
        <location evidence="6">Cell membrane</location>
        <topology evidence="6">Multi-pass membrane protein</topology>
    </subcellularLocation>
    <subcellularLocation>
        <location evidence="1">Membrane</location>
        <topology evidence="1">Multi-pass membrane protein</topology>
    </subcellularLocation>
</comment>
<evidence type="ECO:0000313" key="8">
    <source>
        <dbReference type="EMBL" id="KAA0021498.1"/>
    </source>
</evidence>
<dbReference type="InterPro" id="IPR000412">
    <property type="entry name" value="ABC_2_transport"/>
</dbReference>
<feature type="transmembrane region" description="Helical" evidence="6">
    <location>
        <begin position="151"/>
        <end position="175"/>
    </location>
</feature>
<dbReference type="GO" id="GO:0046677">
    <property type="term" value="P:response to antibiotic"/>
    <property type="evidence" value="ECO:0007669"/>
    <property type="project" value="UniProtKB-KW"/>
</dbReference>
<dbReference type="PANTHER" id="PTHR43229:SF2">
    <property type="entry name" value="NODULATION PROTEIN J"/>
    <property type="match status" value="1"/>
</dbReference>
<keyword evidence="3 6" id="KW-1133">Transmembrane helix</keyword>